<gene>
    <name evidence="3" type="ORF">IV203_037847</name>
</gene>
<protein>
    <submittedName>
        <fullName evidence="3">Helitron helicase-like protein</fullName>
    </submittedName>
</protein>
<evidence type="ECO:0000313" key="4">
    <source>
        <dbReference type="Proteomes" id="UP000693970"/>
    </source>
</evidence>
<dbReference type="Proteomes" id="UP000693970">
    <property type="component" value="Unassembled WGS sequence"/>
</dbReference>
<evidence type="ECO:0000313" key="3">
    <source>
        <dbReference type="EMBL" id="KAG7364645.1"/>
    </source>
</evidence>
<dbReference type="AlphaFoldDB" id="A0A9K3PZC1"/>
<dbReference type="EMBL" id="JAGRRH010000009">
    <property type="protein sequence ID" value="KAG7364645.1"/>
    <property type="molecule type" value="Genomic_DNA"/>
</dbReference>
<reference evidence="3" key="1">
    <citation type="journal article" date="2021" name="Sci. Rep.">
        <title>Diploid genomic architecture of Nitzschia inconspicua, an elite biomass production diatom.</title>
        <authorList>
            <person name="Oliver A."/>
            <person name="Podell S."/>
            <person name="Pinowska A."/>
            <person name="Traller J.C."/>
            <person name="Smith S.R."/>
            <person name="McClure R."/>
            <person name="Beliaev A."/>
            <person name="Bohutskyi P."/>
            <person name="Hill E.A."/>
            <person name="Rabines A."/>
            <person name="Zheng H."/>
            <person name="Allen L.Z."/>
            <person name="Kuo A."/>
            <person name="Grigoriev I.V."/>
            <person name="Allen A.E."/>
            <person name="Hazlebeck D."/>
            <person name="Allen E.E."/>
        </authorList>
    </citation>
    <scope>NUCLEOTIDE SEQUENCE</scope>
    <source>
        <strain evidence="3">Hildebrandi</strain>
    </source>
</reference>
<proteinExistence type="predicted"/>
<name>A0A9K3PZC1_9STRA</name>
<accession>A0A9K3PZC1</accession>
<evidence type="ECO:0000259" key="2">
    <source>
        <dbReference type="Pfam" id="PF14214"/>
    </source>
</evidence>
<keyword evidence="3" id="KW-0347">Helicase</keyword>
<keyword evidence="4" id="KW-1185">Reference proteome</keyword>
<dbReference type="Pfam" id="PF14214">
    <property type="entry name" value="Helitron_like_N"/>
    <property type="match status" value="1"/>
</dbReference>
<dbReference type="GO" id="GO:0004386">
    <property type="term" value="F:helicase activity"/>
    <property type="evidence" value="ECO:0007669"/>
    <property type="project" value="UniProtKB-KW"/>
</dbReference>
<keyword evidence="3" id="KW-0378">Hydrolase</keyword>
<keyword evidence="1" id="KW-0472">Membrane</keyword>
<dbReference type="InterPro" id="IPR025476">
    <property type="entry name" value="Helitron_helicase-like"/>
</dbReference>
<comment type="caution">
    <text evidence="3">The sequence shown here is derived from an EMBL/GenBank/DDBJ whole genome shotgun (WGS) entry which is preliminary data.</text>
</comment>
<sequence>MTEVESENTNIERVFEMQAAFPDVENNDQGNGGCTTRRGFKDVTLERMATECDNREATVISRPTVNILRDYHGEHLVSAFPLQFPYGIGSKNTKGDSRTGVGYYRHLSYLSRKFNQQAAFVCVLHNMFERKRMVMNSYLRNSDKQCSSYAGLTNDDIAEAVDRYTNGVSGNGSGDVFLRKMKAVTASMAHTNEAAKRARNTIFSFLTFFGLPAIMFTITPLDDMSFRIHVSHHADVGVESIPNTNSTEEQKREFMIQMRSIRREFPGLSAPRN</sequence>
<reference evidence="3" key="2">
    <citation type="submission" date="2021-04" db="EMBL/GenBank/DDBJ databases">
        <authorList>
            <person name="Podell S."/>
        </authorList>
    </citation>
    <scope>NUCLEOTIDE SEQUENCE</scope>
    <source>
        <strain evidence="3">Hildebrandi</strain>
    </source>
</reference>
<keyword evidence="3" id="KW-0547">Nucleotide-binding</keyword>
<dbReference type="OrthoDB" id="100208at2759"/>
<feature type="domain" description="Helitron helicase-like" evidence="2">
    <location>
        <begin position="103"/>
        <end position="223"/>
    </location>
</feature>
<keyword evidence="1" id="KW-1133">Transmembrane helix</keyword>
<feature type="transmembrane region" description="Helical" evidence="1">
    <location>
        <begin position="202"/>
        <end position="221"/>
    </location>
</feature>
<organism evidence="3 4">
    <name type="scientific">Nitzschia inconspicua</name>
    <dbReference type="NCBI Taxonomy" id="303405"/>
    <lineage>
        <taxon>Eukaryota</taxon>
        <taxon>Sar</taxon>
        <taxon>Stramenopiles</taxon>
        <taxon>Ochrophyta</taxon>
        <taxon>Bacillariophyta</taxon>
        <taxon>Bacillariophyceae</taxon>
        <taxon>Bacillariophycidae</taxon>
        <taxon>Bacillariales</taxon>
        <taxon>Bacillariaceae</taxon>
        <taxon>Nitzschia</taxon>
    </lineage>
</organism>
<evidence type="ECO:0000256" key="1">
    <source>
        <dbReference type="SAM" id="Phobius"/>
    </source>
</evidence>
<keyword evidence="1" id="KW-0812">Transmembrane</keyword>
<keyword evidence="3" id="KW-0067">ATP-binding</keyword>